<evidence type="ECO:0008006" key="5">
    <source>
        <dbReference type="Google" id="ProtNLM"/>
    </source>
</evidence>
<sequence>MLRGMHAWRCGAAAPRLIARFVQPMTVPTRRRASSGVASPEGPPSPSSSPSPSLRPPPVHAATSAAAADERSSLAAWPITPESTDFAHVPPQGPTTSVHMPAYLDGTVTTGSYASSFRTPGESPIVTRKRKWYAPFGGLSWTVTGVILLGTTLTVIVTNILIVHTKVVQADKLLAQRRRLRKALRAHGLDPDAILHGSP</sequence>
<name>A0A4P9X1W3_9FUNG</name>
<dbReference type="EMBL" id="ML014333">
    <property type="protein sequence ID" value="RKO98993.1"/>
    <property type="molecule type" value="Genomic_DNA"/>
</dbReference>
<feature type="transmembrane region" description="Helical" evidence="2">
    <location>
        <begin position="138"/>
        <end position="162"/>
    </location>
</feature>
<dbReference type="AlphaFoldDB" id="A0A4P9X1W3"/>
<keyword evidence="2" id="KW-0812">Transmembrane</keyword>
<gene>
    <name evidence="3" type="ORF">CXG81DRAFT_20862</name>
</gene>
<organism evidence="3 4">
    <name type="scientific">Caulochytrium protostelioides</name>
    <dbReference type="NCBI Taxonomy" id="1555241"/>
    <lineage>
        <taxon>Eukaryota</taxon>
        <taxon>Fungi</taxon>
        <taxon>Fungi incertae sedis</taxon>
        <taxon>Chytridiomycota</taxon>
        <taxon>Chytridiomycota incertae sedis</taxon>
        <taxon>Chytridiomycetes</taxon>
        <taxon>Caulochytriales</taxon>
        <taxon>Caulochytriaceae</taxon>
        <taxon>Caulochytrium</taxon>
    </lineage>
</organism>
<keyword evidence="4" id="KW-1185">Reference proteome</keyword>
<evidence type="ECO:0000313" key="4">
    <source>
        <dbReference type="Proteomes" id="UP000274922"/>
    </source>
</evidence>
<dbReference type="Proteomes" id="UP000274922">
    <property type="component" value="Unassembled WGS sequence"/>
</dbReference>
<evidence type="ECO:0000256" key="2">
    <source>
        <dbReference type="SAM" id="Phobius"/>
    </source>
</evidence>
<proteinExistence type="predicted"/>
<feature type="compositionally biased region" description="Pro residues" evidence="1">
    <location>
        <begin position="41"/>
        <end position="59"/>
    </location>
</feature>
<accession>A0A4P9X1W3</accession>
<keyword evidence="2" id="KW-0472">Membrane</keyword>
<reference evidence="4" key="1">
    <citation type="journal article" date="2018" name="Nat. Microbiol.">
        <title>Leveraging single-cell genomics to expand the fungal tree of life.</title>
        <authorList>
            <person name="Ahrendt S.R."/>
            <person name="Quandt C.A."/>
            <person name="Ciobanu D."/>
            <person name="Clum A."/>
            <person name="Salamov A."/>
            <person name="Andreopoulos B."/>
            <person name="Cheng J.F."/>
            <person name="Woyke T."/>
            <person name="Pelin A."/>
            <person name="Henrissat B."/>
            <person name="Reynolds N.K."/>
            <person name="Benny G.L."/>
            <person name="Smith M.E."/>
            <person name="James T.Y."/>
            <person name="Grigoriev I.V."/>
        </authorList>
    </citation>
    <scope>NUCLEOTIDE SEQUENCE [LARGE SCALE GENOMIC DNA]</scope>
    <source>
        <strain evidence="4">ATCC 52028</strain>
    </source>
</reference>
<evidence type="ECO:0000256" key="1">
    <source>
        <dbReference type="SAM" id="MobiDB-lite"/>
    </source>
</evidence>
<protein>
    <recommendedName>
        <fullName evidence="5">Transmembrane protein</fullName>
    </recommendedName>
</protein>
<feature type="region of interest" description="Disordered" evidence="1">
    <location>
        <begin position="29"/>
        <end position="67"/>
    </location>
</feature>
<evidence type="ECO:0000313" key="3">
    <source>
        <dbReference type="EMBL" id="RKO98993.1"/>
    </source>
</evidence>
<keyword evidence="2" id="KW-1133">Transmembrane helix</keyword>